<protein>
    <submittedName>
        <fullName evidence="2">Uncharacterized protein</fullName>
    </submittedName>
</protein>
<organism evidence="2 3">
    <name type="scientific">Sphingomonas bacterium</name>
    <dbReference type="NCBI Taxonomy" id="1895847"/>
    <lineage>
        <taxon>Bacteria</taxon>
        <taxon>Pseudomonadati</taxon>
        <taxon>Pseudomonadota</taxon>
        <taxon>Alphaproteobacteria</taxon>
        <taxon>Sphingomonadales</taxon>
        <taxon>Sphingomonadaceae</taxon>
        <taxon>Sphingomonas</taxon>
    </lineage>
</organism>
<evidence type="ECO:0000256" key="1">
    <source>
        <dbReference type="SAM" id="MobiDB-lite"/>
    </source>
</evidence>
<comment type="caution">
    <text evidence="2">The sequence shown here is derived from an EMBL/GenBank/DDBJ whole genome shotgun (WGS) entry which is preliminary data.</text>
</comment>
<evidence type="ECO:0000313" key="2">
    <source>
        <dbReference type="EMBL" id="HCB75403.1"/>
    </source>
</evidence>
<evidence type="ECO:0000313" key="3">
    <source>
        <dbReference type="Proteomes" id="UP000262699"/>
    </source>
</evidence>
<dbReference type="EMBL" id="DOYJ01000125">
    <property type="protein sequence ID" value="HCB75403.1"/>
    <property type="molecule type" value="Genomic_DNA"/>
</dbReference>
<dbReference type="Proteomes" id="UP000262699">
    <property type="component" value="Unassembled WGS sequence"/>
</dbReference>
<feature type="region of interest" description="Disordered" evidence="1">
    <location>
        <begin position="429"/>
        <end position="460"/>
    </location>
</feature>
<gene>
    <name evidence="2" type="ORF">DEP91_04400</name>
</gene>
<reference evidence="2 3" key="1">
    <citation type="journal article" date="2018" name="Nat. Biotechnol.">
        <title>A standardized bacterial taxonomy based on genome phylogeny substantially revises the tree of life.</title>
        <authorList>
            <person name="Parks D.H."/>
            <person name="Chuvochina M."/>
            <person name="Waite D.W."/>
            <person name="Rinke C."/>
            <person name="Skarshewski A."/>
            <person name="Chaumeil P.A."/>
            <person name="Hugenholtz P."/>
        </authorList>
    </citation>
    <scope>NUCLEOTIDE SEQUENCE [LARGE SCALE GENOMIC DNA]</scope>
    <source>
        <strain evidence="2">UBA9015</strain>
    </source>
</reference>
<dbReference type="AlphaFoldDB" id="A0A3D0WCB7"/>
<proteinExistence type="predicted"/>
<name>A0A3D0WCB7_9SPHN</name>
<accession>A0A3D0WCB7</accession>
<sequence>MLRAANYDDPAICHLSAPVWWPAITKSPVLRYDLFDGDFGGAIVAPSSSMTLAISAWPDFARYALADAKFELWTGEVGAPLVAWTKRFNGIVTEQPEVANGAATVAFAVDDRWLDKPLLALYEGTTGAEGEAALKGAPKPLALGAPRYVPGILADSVDTMLQLSAYGPVVGIDVALERLSRFGAPYANYATFDALKAAAIPAGRWATCNAEGWVKHGAPLEGQPSYLLRGDVAASTGWARTPGAIIKRIAEIAGAVDRVSNASLAGLDQAAPWPISLWLADQVTVRDIIQRIAASVNAVAGISWLGELFVSPVAIGEPSIELRSDGTALPPVGDVSQLPIAQPFWRLALQAERAWRVHALGDIAFTAPLIEVGAYQPGETYREGNIVSLPDGSRWLYVFATPSTGNTPAIGSTYWAMLSGPVEARYADGTPIDDLKPAQPGADVTGDNTSKDTENVGGRPSTEVIIDQDRGLINQLIASARAEVDRQRLRARLFPGGDGAAVETLIRRESDARSALAQLVTTVSAASGVTEATVFQVLEAMTDGEEGFARFLMRAEVIGGVARFASLEGYVGGGLSALDFTADRIRFIDPDTSVPYIYFDVDANGIGTMRASKVVVDTLEVNTAVVPLRAIATAELFGGGASGAWQTALSGSITLTKAGWIEAGFVAKQHFSDGDDGWEFDMLIGDTSVYNVTGTKTQDSVPVSGARLMPAGTHTVLTRWRADGSIRLRNRNLFAKAYPDTQ</sequence>